<dbReference type="Proteomes" id="UP000515211">
    <property type="component" value="Chromosome 6"/>
</dbReference>
<dbReference type="AlphaFoldDB" id="A0A9C6TQZ1"/>
<accession>A0A9C6TQZ1</accession>
<reference evidence="1" key="1">
    <citation type="journal article" date="2016" name="Nat. Genet.">
        <title>The genome sequences of Arachis duranensis and Arachis ipaensis, the diploid ancestors of cultivated peanut.</title>
        <authorList>
            <person name="Bertioli D.J."/>
            <person name="Cannon S.B."/>
            <person name="Froenicke L."/>
            <person name="Huang G."/>
            <person name="Farmer A.D."/>
            <person name="Cannon E.K."/>
            <person name="Liu X."/>
            <person name="Gao D."/>
            <person name="Clevenger J."/>
            <person name="Dash S."/>
            <person name="Ren L."/>
            <person name="Moretzsohn M.C."/>
            <person name="Shirasawa K."/>
            <person name="Huang W."/>
            <person name="Vidigal B."/>
            <person name="Abernathy B."/>
            <person name="Chu Y."/>
            <person name="Niederhuth C.E."/>
            <person name="Umale P."/>
            <person name="Araujo A.C."/>
            <person name="Kozik A."/>
            <person name="Kim K.D."/>
            <person name="Burow M.D."/>
            <person name="Varshney R.K."/>
            <person name="Wang X."/>
            <person name="Zhang X."/>
            <person name="Barkley N."/>
            <person name="Guimaraes P.M."/>
            <person name="Isobe S."/>
            <person name="Guo B."/>
            <person name="Liao B."/>
            <person name="Stalker H.T."/>
            <person name="Schmitz R.J."/>
            <person name="Scheffler B.E."/>
            <person name="Leal-Bertioli S.C."/>
            <person name="Xun X."/>
            <person name="Jackson S.A."/>
            <person name="Michelmore R."/>
            <person name="Ozias-Akins P."/>
        </authorList>
    </citation>
    <scope>NUCLEOTIDE SEQUENCE [LARGE SCALE GENOMIC DNA]</scope>
    <source>
        <strain evidence="1">cv. V14167</strain>
    </source>
</reference>
<protein>
    <submittedName>
        <fullName evidence="2">Uncharacterized protein LOC110272859</fullName>
    </submittedName>
</protein>
<sequence length="117" mass="13276">MLQLCWNGSRIATRSGCRGRFGGVCAGGSCYNYRHFWAFYNRLPNKLYEKMKVAALDHSQETRSHLGMCLSPLMQKIQNLNIFARILIALRQKNNLGTKAKEDLSAATVEVNLIRIN</sequence>
<organism evidence="1 2">
    <name type="scientific">Arachis duranensis</name>
    <name type="common">Wild peanut</name>
    <dbReference type="NCBI Taxonomy" id="130453"/>
    <lineage>
        <taxon>Eukaryota</taxon>
        <taxon>Viridiplantae</taxon>
        <taxon>Streptophyta</taxon>
        <taxon>Embryophyta</taxon>
        <taxon>Tracheophyta</taxon>
        <taxon>Spermatophyta</taxon>
        <taxon>Magnoliopsida</taxon>
        <taxon>eudicotyledons</taxon>
        <taxon>Gunneridae</taxon>
        <taxon>Pentapetalae</taxon>
        <taxon>rosids</taxon>
        <taxon>fabids</taxon>
        <taxon>Fabales</taxon>
        <taxon>Fabaceae</taxon>
        <taxon>Papilionoideae</taxon>
        <taxon>50 kb inversion clade</taxon>
        <taxon>dalbergioids sensu lato</taxon>
        <taxon>Dalbergieae</taxon>
        <taxon>Pterocarpus clade</taxon>
        <taxon>Arachis</taxon>
    </lineage>
</organism>
<dbReference type="GeneID" id="110272859"/>
<keyword evidence="1" id="KW-1185">Reference proteome</keyword>
<gene>
    <name evidence="2" type="primary">LOC110272859</name>
</gene>
<evidence type="ECO:0000313" key="1">
    <source>
        <dbReference type="Proteomes" id="UP000515211"/>
    </source>
</evidence>
<name>A0A9C6TQZ1_ARADU</name>
<dbReference type="KEGG" id="adu:110272859"/>
<proteinExistence type="predicted"/>
<evidence type="ECO:0000313" key="2">
    <source>
        <dbReference type="RefSeq" id="XP_052118836.1"/>
    </source>
</evidence>
<dbReference type="RefSeq" id="XP_052118836.1">
    <property type="nucleotide sequence ID" value="XM_052262876.1"/>
</dbReference>
<reference evidence="2" key="2">
    <citation type="submission" date="2025-08" db="UniProtKB">
        <authorList>
            <consortium name="RefSeq"/>
        </authorList>
    </citation>
    <scope>IDENTIFICATION</scope>
    <source>
        <tissue evidence="2">Whole plant</tissue>
    </source>
</reference>